<sequence length="107" mass="12630">MASCCFALRREIHFLFIVWIFPQKQFKRYVQTLTQSSQFSYFSHIQSMHYFLLYTSASFLHTQWTYFLRSSRQFTGLALSYFFWGPALKVLRCSHAGSLSLDILSGC</sequence>
<accession>A0A8D8BL47</accession>
<evidence type="ECO:0000313" key="1">
    <source>
        <dbReference type="EMBL" id="CAG6476433.1"/>
    </source>
</evidence>
<dbReference type="AlphaFoldDB" id="A0A8D8BL47"/>
<protein>
    <submittedName>
        <fullName evidence="1">(northern house mosquito) hypothetical protein</fullName>
    </submittedName>
</protein>
<reference evidence="1" key="1">
    <citation type="submission" date="2021-05" db="EMBL/GenBank/DDBJ databases">
        <authorList>
            <person name="Alioto T."/>
            <person name="Alioto T."/>
            <person name="Gomez Garrido J."/>
        </authorList>
    </citation>
    <scope>NUCLEOTIDE SEQUENCE</scope>
</reference>
<dbReference type="EMBL" id="HBUE01078473">
    <property type="protein sequence ID" value="CAG6476433.1"/>
    <property type="molecule type" value="Transcribed_RNA"/>
</dbReference>
<proteinExistence type="predicted"/>
<name>A0A8D8BL47_CULPI</name>
<organism evidence="1">
    <name type="scientific">Culex pipiens</name>
    <name type="common">House mosquito</name>
    <dbReference type="NCBI Taxonomy" id="7175"/>
    <lineage>
        <taxon>Eukaryota</taxon>
        <taxon>Metazoa</taxon>
        <taxon>Ecdysozoa</taxon>
        <taxon>Arthropoda</taxon>
        <taxon>Hexapoda</taxon>
        <taxon>Insecta</taxon>
        <taxon>Pterygota</taxon>
        <taxon>Neoptera</taxon>
        <taxon>Endopterygota</taxon>
        <taxon>Diptera</taxon>
        <taxon>Nematocera</taxon>
        <taxon>Culicoidea</taxon>
        <taxon>Culicidae</taxon>
        <taxon>Culicinae</taxon>
        <taxon>Culicini</taxon>
        <taxon>Culex</taxon>
        <taxon>Culex</taxon>
    </lineage>
</organism>